<keyword evidence="5" id="KW-0808">Transferase</keyword>
<comment type="caution">
    <text evidence="5">The sequence shown here is derived from an EMBL/GenBank/DDBJ whole genome shotgun (WGS) entry which is preliminary data.</text>
</comment>
<dbReference type="PROSITE" id="PS50110">
    <property type="entry name" value="RESPONSE_REGULATORY"/>
    <property type="match status" value="1"/>
</dbReference>
<name>A0A1V1PCD2_9BACT</name>
<proteinExistence type="predicted"/>
<dbReference type="GO" id="GO:0016301">
    <property type="term" value="F:kinase activity"/>
    <property type="evidence" value="ECO:0007669"/>
    <property type="project" value="UniProtKB-KW"/>
</dbReference>
<evidence type="ECO:0000256" key="3">
    <source>
        <dbReference type="PROSITE-ProRule" id="PRU00169"/>
    </source>
</evidence>
<dbReference type="AlphaFoldDB" id="A0A1V1PCD2"/>
<dbReference type="SMART" id="SM00448">
    <property type="entry name" value="REC"/>
    <property type="match status" value="1"/>
</dbReference>
<dbReference type="Pfam" id="PF00072">
    <property type="entry name" value="Response_reg"/>
    <property type="match status" value="1"/>
</dbReference>
<evidence type="ECO:0000256" key="2">
    <source>
        <dbReference type="ARBA" id="ARBA00023012"/>
    </source>
</evidence>
<evidence type="ECO:0000259" key="4">
    <source>
        <dbReference type="PROSITE" id="PS50110"/>
    </source>
</evidence>
<dbReference type="InterPro" id="IPR011006">
    <property type="entry name" value="CheY-like_superfamily"/>
</dbReference>
<keyword evidence="2" id="KW-0902">Two-component regulatory system</keyword>
<reference evidence="6" key="1">
    <citation type="submission" date="2012-11" db="EMBL/GenBank/DDBJ databases">
        <authorList>
            <person name="Lucero-Rivera Y.E."/>
            <person name="Tovar-Ramirez D."/>
        </authorList>
    </citation>
    <scope>NUCLEOTIDE SEQUENCE [LARGE SCALE GENOMIC DNA]</scope>
    <source>
        <strain evidence="6">Araruama</strain>
    </source>
</reference>
<sequence length="179" mass="20718">MDNVRILIIEDSLTQALRLQDSLEKHQYETQIANNGKTGLDLLKQKHFTLVISDIIMPEMDGYELCRQIKSDNRLKDVPVILLTSLSDPHDVIEALECGADNFVTKPYNEKFLVSRIQNILINRELRLSGMSEMGIEIVFAGKNILLHPVVCKLWISYFQHMKMPFRKTRSWSRSTGNW</sequence>
<dbReference type="EMBL" id="ATBP01000149">
    <property type="protein sequence ID" value="ETR72424.1"/>
    <property type="molecule type" value="Genomic_DNA"/>
</dbReference>
<accession>A0A1V1PCD2</accession>
<evidence type="ECO:0000313" key="5">
    <source>
        <dbReference type="EMBL" id="ETR72424.1"/>
    </source>
</evidence>
<dbReference type="PANTHER" id="PTHR44591">
    <property type="entry name" value="STRESS RESPONSE REGULATOR PROTEIN 1"/>
    <property type="match status" value="1"/>
</dbReference>
<keyword evidence="1 3" id="KW-0597">Phosphoprotein</keyword>
<dbReference type="Proteomes" id="UP000189670">
    <property type="component" value="Unassembled WGS sequence"/>
</dbReference>
<dbReference type="InterPro" id="IPR001789">
    <property type="entry name" value="Sig_transdc_resp-reg_receiver"/>
</dbReference>
<protein>
    <submittedName>
        <fullName evidence="5">Response regulator receiver sensor signal transduction histidine kinase</fullName>
    </submittedName>
</protein>
<dbReference type="PANTHER" id="PTHR44591:SF14">
    <property type="entry name" value="PROTEIN PILG"/>
    <property type="match status" value="1"/>
</dbReference>
<dbReference type="SUPFAM" id="SSF52172">
    <property type="entry name" value="CheY-like"/>
    <property type="match status" value="1"/>
</dbReference>
<evidence type="ECO:0000256" key="1">
    <source>
        <dbReference type="ARBA" id="ARBA00022553"/>
    </source>
</evidence>
<dbReference type="GO" id="GO:0000160">
    <property type="term" value="P:phosphorelay signal transduction system"/>
    <property type="evidence" value="ECO:0007669"/>
    <property type="project" value="UniProtKB-KW"/>
</dbReference>
<feature type="modified residue" description="4-aspartylphosphate" evidence="3">
    <location>
        <position position="54"/>
    </location>
</feature>
<feature type="domain" description="Response regulatory" evidence="4">
    <location>
        <begin position="5"/>
        <end position="121"/>
    </location>
</feature>
<keyword evidence="5" id="KW-0418">Kinase</keyword>
<dbReference type="Gene3D" id="3.40.50.2300">
    <property type="match status" value="1"/>
</dbReference>
<gene>
    <name evidence="5" type="ORF">OMM_01738</name>
</gene>
<evidence type="ECO:0000313" key="6">
    <source>
        <dbReference type="Proteomes" id="UP000189670"/>
    </source>
</evidence>
<dbReference type="InterPro" id="IPR050595">
    <property type="entry name" value="Bact_response_regulator"/>
</dbReference>
<organism evidence="5 6">
    <name type="scientific">Candidatus Magnetoglobus multicellularis str. Araruama</name>
    <dbReference type="NCBI Taxonomy" id="890399"/>
    <lineage>
        <taxon>Bacteria</taxon>
        <taxon>Pseudomonadati</taxon>
        <taxon>Thermodesulfobacteriota</taxon>
        <taxon>Desulfobacteria</taxon>
        <taxon>Desulfobacterales</taxon>
        <taxon>Desulfobacteraceae</taxon>
        <taxon>Candidatus Magnetoglobus</taxon>
    </lineage>
</organism>